<dbReference type="AlphaFoldDB" id="A0A2I6SAU4"/>
<evidence type="ECO:0008006" key="3">
    <source>
        <dbReference type="Google" id="ProtNLM"/>
    </source>
</evidence>
<evidence type="ECO:0000313" key="2">
    <source>
        <dbReference type="Proteomes" id="UP000242205"/>
    </source>
</evidence>
<dbReference type="KEGG" id="atw:C0099_06350"/>
<accession>A0A2I6SAU4</accession>
<reference evidence="1 2" key="1">
    <citation type="submission" date="2018-01" db="EMBL/GenBank/DDBJ databases">
        <authorList>
            <person name="Fu G.-Y."/>
        </authorList>
    </citation>
    <scope>NUCLEOTIDE SEQUENCE [LARGE SCALE GENOMIC DNA]</scope>
    <source>
        <strain evidence="1 2">SY39</strain>
    </source>
</reference>
<name>A0A2I6SAU4_9RHOO</name>
<gene>
    <name evidence="1" type="ORF">C0099_06350</name>
</gene>
<dbReference type="EMBL" id="CP025682">
    <property type="protein sequence ID" value="AUN96367.1"/>
    <property type="molecule type" value="Genomic_DNA"/>
</dbReference>
<dbReference type="Proteomes" id="UP000242205">
    <property type="component" value="Chromosome"/>
</dbReference>
<sequence>MDVEYAPFERSGRLRLASSAGDRLDLDLSADGSLAGKVADFDLERIARWMPKSDFVLSGRFDGRVAGRLVADGPVTMRLDGRVSAATFSSADGLQAAEGVGAELAATLERVGRDWAFSVEADWTDGEAYVHPIYTTAGIRALLRGTVSEAFIEFSRASLVIDGVDGIEARARFTRPDLSIDRLAATIARADLAVVGPQFVAPLIAPGRPGSLSFDGRVSAGVVIEGGRMHGIDVALDGVRYADADTTLAVGPLSGVVPWRENEATEAELVLQGGRWEKLELGAFEVSANLHGPAVDIATLAIPLLDGRVVLSDLALRRGSKGWSGSGAAVIEPISMPLLTAALGLPEMAGVLSASMPGLTVSPGEIALDGALVVSVFDGYLRVTELRAYEPYGVSSRLYSNVEARNLDLEQLTSTFEFGSITGFIDADVHALELVHWRPVAFDARIHSSPGRYRKRISQRAVQNIGALAGPGAGAALQRGILGFFDSFGYREIGLSCRLEGGVCIMGGIGDETTGSFDIVRGGGIPALNVIGYNRRVDWNELSDRLQRVIASNTAPVIR</sequence>
<organism evidence="1 2">
    <name type="scientific">Pseudazoarcus pumilus</name>
    <dbReference type="NCBI Taxonomy" id="2067960"/>
    <lineage>
        <taxon>Bacteria</taxon>
        <taxon>Pseudomonadati</taxon>
        <taxon>Pseudomonadota</taxon>
        <taxon>Betaproteobacteria</taxon>
        <taxon>Rhodocyclales</taxon>
        <taxon>Zoogloeaceae</taxon>
        <taxon>Pseudazoarcus</taxon>
    </lineage>
</organism>
<proteinExistence type="predicted"/>
<keyword evidence="2" id="KW-1185">Reference proteome</keyword>
<dbReference type="OrthoDB" id="6191549at2"/>
<protein>
    <recommendedName>
        <fullName evidence="3">Dicarboxylate transport domain-containing protein</fullName>
    </recommendedName>
</protein>
<evidence type="ECO:0000313" key="1">
    <source>
        <dbReference type="EMBL" id="AUN96367.1"/>
    </source>
</evidence>